<dbReference type="RefSeq" id="WP_021366115.1">
    <property type="nucleotide sequence ID" value="NZ_BBYB01000032.1"/>
</dbReference>
<gene>
    <name evidence="7" type="ORF">BN1096_160059</name>
    <name evidence="8" type="ORF">BN1097_140060</name>
</gene>
<evidence type="ECO:0000313" key="8">
    <source>
        <dbReference type="EMBL" id="CDS83170.1"/>
    </source>
</evidence>
<feature type="transmembrane region" description="Helical" evidence="6">
    <location>
        <begin position="313"/>
        <end position="332"/>
    </location>
</feature>
<dbReference type="InterPro" id="IPR050367">
    <property type="entry name" value="APC_superfamily"/>
</dbReference>
<dbReference type="GO" id="GO:0005886">
    <property type="term" value="C:plasma membrane"/>
    <property type="evidence" value="ECO:0007669"/>
    <property type="project" value="UniProtKB-SubCell"/>
</dbReference>
<evidence type="ECO:0000313" key="7">
    <source>
        <dbReference type="EMBL" id="CDS83029.1"/>
    </source>
</evidence>
<proteinExistence type="predicted"/>
<evidence type="ECO:0000256" key="2">
    <source>
        <dbReference type="ARBA" id="ARBA00022475"/>
    </source>
</evidence>
<dbReference type="Gene3D" id="1.20.1740.10">
    <property type="entry name" value="Amino acid/polyamine transporter I"/>
    <property type="match status" value="1"/>
</dbReference>
<dbReference type="AlphaFoldDB" id="A0A069A474"/>
<feature type="transmembrane region" description="Helical" evidence="6">
    <location>
        <begin position="153"/>
        <end position="173"/>
    </location>
</feature>
<dbReference type="EMBL" id="LK932465">
    <property type="protein sequence ID" value="CDS83029.1"/>
    <property type="molecule type" value="Genomic_DNA"/>
</dbReference>
<dbReference type="EMBL" id="LK932347">
    <property type="protein sequence ID" value="CDS83170.1"/>
    <property type="molecule type" value="Genomic_DNA"/>
</dbReference>
<evidence type="ECO:0000256" key="6">
    <source>
        <dbReference type="SAM" id="Phobius"/>
    </source>
</evidence>
<feature type="transmembrane region" description="Helical" evidence="6">
    <location>
        <begin position="185"/>
        <end position="207"/>
    </location>
</feature>
<dbReference type="Pfam" id="PF13520">
    <property type="entry name" value="AA_permease_2"/>
    <property type="match status" value="1"/>
</dbReference>
<evidence type="ECO:0000256" key="3">
    <source>
        <dbReference type="ARBA" id="ARBA00022692"/>
    </source>
</evidence>
<dbReference type="PANTHER" id="PTHR42770:SF18">
    <property type="entry name" value="ARGININE_AGMATINE ANTIPORTER"/>
    <property type="match status" value="1"/>
</dbReference>
<keyword evidence="3 6" id="KW-0812">Transmembrane</keyword>
<keyword evidence="5 6" id="KW-0472">Membrane</keyword>
<accession>A0A069A474</accession>
<feature type="transmembrane region" description="Helical" evidence="6">
    <location>
        <begin position="407"/>
        <end position="424"/>
    </location>
</feature>
<comment type="subcellular location">
    <subcellularLocation>
        <location evidence="1">Cell membrane</location>
        <topology evidence="1">Multi-pass membrane protein</topology>
    </subcellularLocation>
</comment>
<evidence type="ECO:0000256" key="1">
    <source>
        <dbReference type="ARBA" id="ARBA00004651"/>
    </source>
</evidence>
<dbReference type="PIRSF" id="PIRSF006060">
    <property type="entry name" value="AA_transporter"/>
    <property type="match status" value="1"/>
</dbReference>
<protein>
    <submittedName>
        <fullName evidence="8">Amino acid permease</fullName>
    </submittedName>
    <submittedName>
        <fullName evidence="7">Putative amino acid transporter</fullName>
    </submittedName>
</protein>
<name>A0A069A474_CLODI</name>
<feature type="transmembrane region" description="Helical" evidence="6">
    <location>
        <begin position="41"/>
        <end position="59"/>
    </location>
</feature>
<feature type="transmembrane region" description="Helical" evidence="6">
    <location>
        <begin position="92"/>
        <end position="115"/>
    </location>
</feature>
<dbReference type="GO" id="GO:0022857">
    <property type="term" value="F:transmembrane transporter activity"/>
    <property type="evidence" value="ECO:0007669"/>
    <property type="project" value="InterPro"/>
</dbReference>
<reference evidence="8" key="1">
    <citation type="submission" date="2014-07" db="EMBL/GenBank/DDBJ databases">
        <authorList>
            <person name="Monot Marc"/>
        </authorList>
    </citation>
    <scope>NUCLEOTIDE SEQUENCE</scope>
    <source>
        <strain evidence="8">7032994</strain>
    </source>
</reference>
<organism evidence="8">
    <name type="scientific">Clostridioides difficile</name>
    <name type="common">Peptoclostridium difficile</name>
    <dbReference type="NCBI Taxonomy" id="1496"/>
    <lineage>
        <taxon>Bacteria</taxon>
        <taxon>Bacillati</taxon>
        <taxon>Bacillota</taxon>
        <taxon>Clostridia</taxon>
        <taxon>Peptostreptococcales</taxon>
        <taxon>Peptostreptococcaceae</taxon>
        <taxon>Clostridioides</taxon>
    </lineage>
</organism>
<dbReference type="InterPro" id="IPR002293">
    <property type="entry name" value="AA/rel_permease1"/>
</dbReference>
<sequence>MEKAKKLGLFSMILLGINSIIGSGIFLLPGKVYNLAGQNSMFIYIFATLLVLSILLCFAEVGSMFDKNGGAYLYSKKAFGDFIGFEVGTMSWVIRIISWSTLAVGFATALGSFWPESATEYKGYIAAILVTLLSINSLFGIKSTKIMNNVITIAKLVPLIVFIIVGIFFIKFVNIVPSGNVVNSSMGPAIILVFYAFTGFESFIVASGEMENPKKNLPIALITTIFICAIIYILIQIVCMGILGDRLFENSIPIADASSVFLGNYGKVFISVATLISIFGINIGSSIVTPKCGSSLAEEGSLPAFIGKTNKYGAPYVAIIISLICCIPLVLTGSFEQLAVMSVIARFAQYIPTCLSVIVLRKRTDVKASFKIPFGPVIPMVAILGSLWLLQQAWAEDISKPITQNRVLIGLGAMLLIAPLYIFMKKNKEIEHKNKSEDSKLYISREKIQ</sequence>
<keyword evidence="4 6" id="KW-1133">Transmembrane helix</keyword>
<keyword evidence="2" id="KW-1003">Cell membrane</keyword>
<evidence type="ECO:0000256" key="5">
    <source>
        <dbReference type="ARBA" id="ARBA00023136"/>
    </source>
</evidence>
<feature type="transmembrane region" description="Helical" evidence="6">
    <location>
        <begin position="7"/>
        <end position="29"/>
    </location>
</feature>
<feature type="transmembrane region" description="Helical" evidence="6">
    <location>
        <begin position="219"/>
        <end position="243"/>
    </location>
</feature>
<feature type="transmembrane region" description="Helical" evidence="6">
    <location>
        <begin position="372"/>
        <end position="395"/>
    </location>
</feature>
<feature type="transmembrane region" description="Helical" evidence="6">
    <location>
        <begin position="121"/>
        <end position="141"/>
    </location>
</feature>
<feature type="transmembrane region" description="Helical" evidence="6">
    <location>
        <begin position="268"/>
        <end position="288"/>
    </location>
</feature>
<dbReference type="PANTHER" id="PTHR42770">
    <property type="entry name" value="AMINO ACID TRANSPORTER-RELATED"/>
    <property type="match status" value="1"/>
</dbReference>
<evidence type="ECO:0000256" key="4">
    <source>
        <dbReference type="ARBA" id="ARBA00022989"/>
    </source>
</evidence>
<feature type="transmembrane region" description="Helical" evidence="6">
    <location>
        <begin position="338"/>
        <end position="360"/>
    </location>
</feature>